<feature type="compositionally biased region" description="Low complexity" evidence="1">
    <location>
        <begin position="621"/>
        <end position="660"/>
    </location>
</feature>
<feature type="compositionally biased region" description="Low complexity" evidence="1">
    <location>
        <begin position="257"/>
        <end position="276"/>
    </location>
</feature>
<evidence type="ECO:0000256" key="2">
    <source>
        <dbReference type="SAM" id="Phobius"/>
    </source>
</evidence>
<gene>
    <name evidence="3" type="ORF">EMPS_06720</name>
</gene>
<dbReference type="Proteomes" id="UP000827284">
    <property type="component" value="Unassembled WGS sequence"/>
</dbReference>
<feature type="region of interest" description="Disordered" evidence="1">
    <location>
        <begin position="257"/>
        <end position="352"/>
    </location>
</feature>
<evidence type="ECO:0000256" key="1">
    <source>
        <dbReference type="SAM" id="MobiDB-lite"/>
    </source>
</evidence>
<keyword evidence="2" id="KW-0472">Membrane</keyword>
<feature type="compositionally biased region" description="Pro residues" evidence="1">
    <location>
        <begin position="607"/>
        <end position="617"/>
    </location>
</feature>
<feature type="region of interest" description="Disordered" evidence="1">
    <location>
        <begin position="173"/>
        <end position="205"/>
    </location>
</feature>
<feature type="compositionally biased region" description="Low complexity" evidence="1">
    <location>
        <begin position="567"/>
        <end position="606"/>
    </location>
</feature>
<name>A0A9P3LXR2_9FUNG</name>
<feature type="compositionally biased region" description="Low complexity" evidence="1">
    <location>
        <begin position="45"/>
        <end position="58"/>
    </location>
</feature>
<evidence type="ECO:0000313" key="3">
    <source>
        <dbReference type="EMBL" id="GJJ74362.1"/>
    </source>
</evidence>
<feature type="region of interest" description="Disordered" evidence="1">
    <location>
        <begin position="450"/>
        <end position="537"/>
    </location>
</feature>
<feature type="compositionally biased region" description="Basic and acidic residues" evidence="1">
    <location>
        <begin position="319"/>
        <end position="352"/>
    </location>
</feature>
<feature type="compositionally biased region" description="Polar residues" evidence="1">
    <location>
        <begin position="751"/>
        <end position="763"/>
    </location>
</feature>
<dbReference type="OrthoDB" id="10690389at2759"/>
<reference evidence="3" key="2">
    <citation type="journal article" date="2022" name="Microbiol. Resour. Announc.">
        <title>Whole-Genome Sequence of Entomortierella parvispora E1425, a Mucoromycotan Fungus Associated with Burkholderiaceae-Related Endosymbiotic Bacteria.</title>
        <authorList>
            <person name="Herlambang A."/>
            <person name="Guo Y."/>
            <person name="Takashima Y."/>
            <person name="Narisawa K."/>
            <person name="Ohta H."/>
            <person name="Nishizawa T."/>
        </authorList>
    </citation>
    <scope>NUCLEOTIDE SEQUENCE</scope>
    <source>
        <strain evidence="3">E1425</strain>
    </source>
</reference>
<feature type="region of interest" description="Disordered" evidence="1">
    <location>
        <begin position="558"/>
        <end position="789"/>
    </location>
</feature>
<feature type="compositionally biased region" description="Basic and acidic residues" evidence="1">
    <location>
        <begin position="392"/>
        <end position="401"/>
    </location>
</feature>
<comment type="caution">
    <text evidence="3">The sequence shown here is derived from an EMBL/GenBank/DDBJ whole genome shotgun (WGS) entry which is preliminary data.</text>
</comment>
<feature type="region of interest" description="Disordered" evidence="1">
    <location>
        <begin position="31"/>
        <end position="118"/>
    </location>
</feature>
<proteinExistence type="predicted"/>
<feature type="transmembrane region" description="Helical" evidence="2">
    <location>
        <begin position="6"/>
        <end position="26"/>
    </location>
</feature>
<reference evidence="3" key="1">
    <citation type="submission" date="2021-11" db="EMBL/GenBank/DDBJ databases">
        <authorList>
            <person name="Herlambang A."/>
            <person name="Guo Y."/>
            <person name="Takashima Y."/>
            <person name="Nishizawa T."/>
        </authorList>
    </citation>
    <scope>NUCLEOTIDE SEQUENCE</scope>
    <source>
        <strain evidence="3">E1425</strain>
    </source>
</reference>
<accession>A0A9P3LXR2</accession>
<keyword evidence="4" id="KW-1185">Reference proteome</keyword>
<evidence type="ECO:0000313" key="4">
    <source>
        <dbReference type="Proteomes" id="UP000827284"/>
    </source>
</evidence>
<feature type="compositionally biased region" description="Pro residues" evidence="1">
    <location>
        <begin position="452"/>
        <end position="471"/>
    </location>
</feature>
<dbReference type="AlphaFoldDB" id="A0A9P3LXR2"/>
<keyword evidence="2" id="KW-0812">Transmembrane</keyword>
<protein>
    <submittedName>
        <fullName evidence="3">Uncharacterized protein</fullName>
    </submittedName>
</protein>
<sequence length="789" mass="84777">MAEVPIIALVFIVIVLASCALVYCYIRKHPRKSPAQRRREREGAQQEALATSAEAPAADPSRNHIRFPHFSSNPLLSLPSSSKRNGAQNDHPYRPQPATTRDHPRSPSPYALPNPTSLSNLSVHLLDVHDGDQEPMATVKNPSSSSLHSATGVRRSVSYSAVELAALPPVYLSTSPSNPHKHPLRNQKPVPSGVSPLPRPLRGANRPYITEHNTIQSTMVLNMTRPRLMDAEPPVVIVPRSPNMDPFASAVNTLRNPAAVPSSSSSSASPASTSSSPPTPLKNARRISANAKQQQQQQQQRVQVVSEAGPNTPNSNLGAKEEADVANERKSSENPFLGKEERLHSDKEEVRRPPQAILPEGFKQEPHSIPLPTLLHDHREPLNHQTIQTGEHEGISKDHRQGQSRVNPQLHPETVIEVPSLAPTEGNADDLYSEELVTTAHLVLEPYLKAQPAPPVPSPPPQSLPQVQPRPEPSKSVTKSPAVSPAVLPRRANSITPPNPNGPTQRPHGQEEPVRVPSPIPTNLPAMYSPPEPSTTWIEAFPLPRVAEPLPALPSQLKLPDMPHSLPPLQFSPLSSMSEIKTPSPTTLTAQPATSPSTTSSSSPTQPKTPPALPPPRGSRNDSLCSSNSSISTATMTSVSNNSHTQSNSSRSSSAQTTTSAPLTIQSRPITPLPHQPLDANSSPTAMSQASPTSAKVTSPKTPGLAAPTMPSPPWIASGSDGYHNDDREETRGAQKQPLPRNHPVNWDLAPNSSSGQGTTPDSSPRRKKAKDPQSADGAGARFSHFNFQ</sequence>
<feature type="compositionally biased region" description="Pro residues" evidence="1">
    <location>
        <begin position="516"/>
        <end position="533"/>
    </location>
</feature>
<keyword evidence="2" id="KW-1133">Transmembrane helix</keyword>
<feature type="compositionally biased region" description="Polar residues" evidence="1">
    <location>
        <begin position="679"/>
        <end position="701"/>
    </location>
</feature>
<dbReference type="EMBL" id="BQFW01000009">
    <property type="protein sequence ID" value="GJJ74362.1"/>
    <property type="molecule type" value="Genomic_DNA"/>
</dbReference>
<organism evidence="3 4">
    <name type="scientific">Entomortierella parvispora</name>
    <dbReference type="NCBI Taxonomy" id="205924"/>
    <lineage>
        <taxon>Eukaryota</taxon>
        <taxon>Fungi</taxon>
        <taxon>Fungi incertae sedis</taxon>
        <taxon>Mucoromycota</taxon>
        <taxon>Mortierellomycotina</taxon>
        <taxon>Mortierellomycetes</taxon>
        <taxon>Mortierellales</taxon>
        <taxon>Mortierellaceae</taxon>
        <taxon>Entomortierella</taxon>
    </lineage>
</organism>
<feature type="compositionally biased region" description="Basic and acidic residues" evidence="1">
    <location>
        <begin position="723"/>
        <end position="733"/>
    </location>
</feature>
<feature type="compositionally biased region" description="Low complexity" evidence="1">
    <location>
        <begin position="293"/>
        <end position="305"/>
    </location>
</feature>
<feature type="compositionally biased region" description="Low complexity" evidence="1">
    <location>
        <begin position="71"/>
        <end position="82"/>
    </location>
</feature>
<feature type="region of interest" description="Disordered" evidence="1">
    <location>
        <begin position="392"/>
        <end position="411"/>
    </location>
</feature>